<comment type="caution">
    <text evidence="2">The sequence shown here is derived from an EMBL/GenBank/DDBJ whole genome shotgun (WGS) entry which is preliminary data.</text>
</comment>
<keyword evidence="3" id="KW-1185">Reference proteome</keyword>
<dbReference type="Proteomes" id="UP001153069">
    <property type="component" value="Unassembled WGS sequence"/>
</dbReference>
<name>A0A9N8E0E0_9STRA</name>
<evidence type="ECO:0000313" key="3">
    <source>
        <dbReference type="Proteomes" id="UP001153069"/>
    </source>
</evidence>
<reference evidence="2" key="1">
    <citation type="submission" date="2020-06" db="EMBL/GenBank/DDBJ databases">
        <authorList>
            <consortium name="Plant Systems Biology data submission"/>
        </authorList>
    </citation>
    <scope>NUCLEOTIDE SEQUENCE</scope>
    <source>
        <strain evidence="2">D6</strain>
    </source>
</reference>
<evidence type="ECO:0000256" key="1">
    <source>
        <dbReference type="SAM" id="MobiDB-lite"/>
    </source>
</evidence>
<feature type="region of interest" description="Disordered" evidence="1">
    <location>
        <begin position="142"/>
        <end position="179"/>
    </location>
</feature>
<feature type="compositionally biased region" description="Acidic residues" evidence="1">
    <location>
        <begin position="168"/>
        <end position="179"/>
    </location>
</feature>
<protein>
    <submittedName>
        <fullName evidence="2">Uncharacterized protein</fullName>
    </submittedName>
</protein>
<proteinExistence type="predicted"/>
<dbReference type="EMBL" id="CAICTM010000436">
    <property type="protein sequence ID" value="CAB9510464.1"/>
    <property type="molecule type" value="Genomic_DNA"/>
</dbReference>
<evidence type="ECO:0000313" key="2">
    <source>
        <dbReference type="EMBL" id="CAB9510464.1"/>
    </source>
</evidence>
<sequence>MSSSDSDFEPDYPVEFFNKEMLVNCFFDSQPGSNKDMDSLIQDRIKPLTEKAQTFLTREVNRAIMMGKDCTFVCTIGGKYYWKADEFKEWTGRFSLNQGVLRVVTSSNDCLVLLTKLKTVVTVLIYGNNRFDIHKPAPRVKVVPKKKAAPKRATPMPKKRFASKRDQDEEEDGFEEDYELSQQLTPLRAYYTNKGK</sequence>
<accession>A0A9N8E0E0</accession>
<gene>
    <name evidence="2" type="ORF">SEMRO_437_G142860.1</name>
</gene>
<organism evidence="2 3">
    <name type="scientific">Seminavis robusta</name>
    <dbReference type="NCBI Taxonomy" id="568900"/>
    <lineage>
        <taxon>Eukaryota</taxon>
        <taxon>Sar</taxon>
        <taxon>Stramenopiles</taxon>
        <taxon>Ochrophyta</taxon>
        <taxon>Bacillariophyta</taxon>
        <taxon>Bacillariophyceae</taxon>
        <taxon>Bacillariophycidae</taxon>
        <taxon>Naviculales</taxon>
        <taxon>Naviculaceae</taxon>
        <taxon>Seminavis</taxon>
    </lineage>
</organism>
<dbReference type="AlphaFoldDB" id="A0A9N8E0E0"/>